<dbReference type="Proteomes" id="UP001630127">
    <property type="component" value="Unassembled WGS sequence"/>
</dbReference>
<gene>
    <name evidence="1" type="ORF">ACH5RR_018234</name>
</gene>
<accession>A0ABD2ZKW1</accession>
<dbReference type="EMBL" id="JBJUIK010000008">
    <property type="protein sequence ID" value="KAL3520085.1"/>
    <property type="molecule type" value="Genomic_DNA"/>
</dbReference>
<keyword evidence="2" id="KW-1185">Reference proteome</keyword>
<protein>
    <submittedName>
        <fullName evidence="1">Uncharacterized protein</fullName>
    </submittedName>
</protein>
<organism evidence="1 2">
    <name type="scientific">Cinchona calisaya</name>
    <dbReference type="NCBI Taxonomy" id="153742"/>
    <lineage>
        <taxon>Eukaryota</taxon>
        <taxon>Viridiplantae</taxon>
        <taxon>Streptophyta</taxon>
        <taxon>Embryophyta</taxon>
        <taxon>Tracheophyta</taxon>
        <taxon>Spermatophyta</taxon>
        <taxon>Magnoliopsida</taxon>
        <taxon>eudicotyledons</taxon>
        <taxon>Gunneridae</taxon>
        <taxon>Pentapetalae</taxon>
        <taxon>asterids</taxon>
        <taxon>lamiids</taxon>
        <taxon>Gentianales</taxon>
        <taxon>Rubiaceae</taxon>
        <taxon>Cinchonoideae</taxon>
        <taxon>Cinchoneae</taxon>
        <taxon>Cinchona</taxon>
    </lineage>
</organism>
<sequence>MEDHRNTIEILPAATAPAHNARAASSTVAATGEAAAAIGESTVVISTGRKDGLEVAPCARVIGFTDGATSGSDGSATSRADEFNSVPNAVDDAIATPVHRNLTAAGTKKKGVTVALNTSVNTWLVNNKISRAWSSTKVAWSNAMPRQAEYLIVQGNNSEVT</sequence>
<evidence type="ECO:0000313" key="2">
    <source>
        <dbReference type="Proteomes" id="UP001630127"/>
    </source>
</evidence>
<reference evidence="1 2" key="1">
    <citation type="submission" date="2024-11" db="EMBL/GenBank/DDBJ databases">
        <title>A near-complete genome assembly of Cinchona calisaya.</title>
        <authorList>
            <person name="Lian D.C."/>
            <person name="Zhao X.W."/>
            <person name="Wei L."/>
        </authorList>
    </citation>
    <scope>NUCLEOTIDE SEQUENCE [LARGE SCALE GENOMIC DNA]</scope>
    <source>
        <tissue evidence="1">Nenye</tissue>
    </source>
</reference>
<proteinExistence type="predicted"/>
<comment type="caution">
    <text evidence="1">The sequence shown here is derived from an EMBL/GenBank/DDBJ whole genome shotgun (WGS) entry which is preliminary data.</text>
</comment>
<dbReference type="AlphaFoldDB" id="A0ABD2ZKW1"/>
<name>A0ABD2ZKW1_9GENT</name>
<evidence type="ECO:0000313" key="1">
    <source>
        <dbReference type="EMBL" id="KAL3520085.1"/>
    </source>
</evidence>